<evidence type="ECO:0000256" key="5">
    <source>
        <dbReference type="ARBA" id="ARBA00022989"/>
    </source>
</evidence>
<evidence type="ECO:0000256" key="4">
    <source>
        <dbReference type="ARBA" id="ARBA00022692"/>
    </source>
</evidence>
<organism evidence="9 10">
    <name type="scientific">Paenibacillus etheri</name>
    <dbReference type="NCBI Taxonomy" id="1306852"/>
    <lineage>
        <taxon>Bacteria</taxon>
        <taxon>Bacillati</taxon>
        <taxon>Bacillota</taxon>
        <taxon>Bacilli</taxon>
        <taxon>Bacillales</taxon>
        <taxon>Paenibacillaceae</taxon>
        <taxon>Paenibacillus</taxon>
    </lineage>
</organism>
<evidence type="ECO:0000256" key="6">
    <source>
        <dbReference type="ARBA" id="ARBA00023136"/>
    </source>
</evidence>
<dbReference type="InterPro" id="IPR035906">
    <property type="entry name" value="MetI-like_sf"/>
</dbReference>
<protein>
    <submittedName>
        <fullName evidence="9">Sugar ABC transporter permease</fullName>
    </submittedName>
</protein>
<accession>A0A0W1AS89</accession>
<keyword evidence="2 7" id="KW-0813">Transport</keyword>
<dbReference type="AlphaFoldDB" id="A0A0W1AS89"/>
<keyword evidence="4 7" id="KW-0812">Transmembrane</keyword>
<feature type="transmembrane region" description="Helical" evidence="7">
    <location>
        <begin position="190"/>
        <end position="208"/>
    </location>
</feature>
<feature type="domain" description="ABC transmembrane type-1" evidence="8">
    <location>
        <begin position="76"/>
        <end position="265"/>
    </location>
</feature>
<keyword evidence="3" id="KW-1003">Cell membrane</keyword>
<dbReference type="PANTHER" id="PTHR43744">
    <property type="entry name" value="ABC TRANSPORTER PERMEASE PROTEIN MG189-RELATED-RELATED"/>
    <property type="match status" value="1"/>
</dbReference>
<evidence type="ECO:0000313" key="10">
    <source>
        <dbReference type="Proteomes" id="UP000054709"/>
    </source>
</evidence>
<feature type="transmembrane region" description="Helical" evidence="7">
    <location>
        <begin position="80"/>
        <end position="101"/>
    </location>
</feature>
<dbReference type="PROSITE" id="PS50928">
    <property type="entry name" value="ABC_TM1"/>
    <property type="match status" value="1"/>
</dbReference>
<evidence type="ECO:0000256" key="2">
    <source>
        <dbReference type="ARBA" id="ARBA00022448"/>
    </source>
</evidence>
<dbReference type="EMBL" id="LCZJ02000037">
    <property type="protein sequence ID" value="KTD84168.1"/>
    <property type="molecule type" value="Genomic_DNA"/>
</dbReference>
<gene>
    <name evidence="9" type="ORF">UQ64_28835</name>
</gene>
<dbReference type="CDD" id="cd06261">
    <property type="entry name" value="TM_PBP2"/>
    <property type="match status" value="1"/>
</dbReference>
<dbReference type="Gene3D" id="1.10.3720.10">
    <property type="entry name" value="MetI-like"/>
    <property type="match status" value="1"/>
</dbReference>
<feature type="transmembrane region" description="Helical" evidence="7">
    <location>
        <begin position="113"/>
        <end position="135"/>
    </location>
</feature>
<reference evidence="9 10" key="1">
    <citation type="journal article" date="2015" name="Int. Biodeterior. Biodegradation">
        <title>Physiological and genetic screening methods for the isolation of methyl tert-butyl ether-degrading bacteria for bioremediation purposes.</title>
        <authorList>
            <person name="Guisado I.M."/>
            <person name="Purswani J."/>
            <person name="Gonzalez Lopez J."/>
            <person name="Pozo C."/>
        </authorList>
    </citation>
    <scope>NUCLEOTIDE SEQUENCE [LARGE SCALE GENOMIC DNA]</scope>
    <source>
        <strain evidence="9 10">SH7</strain>
    </source>
</reference>
<proteinExistence type="inferred from homology"/>
<feature type="transmembrane region" description="Helical" evidence="7">
    <location>
        <begin position="244"/>
        <end position="265"/>
    </location>
</feature>
<evidence type="ECO:0000256" key="3">
    <source>
        <dbReference type="ARBA" id="ARBA00022475"/>
    </source>
</evidence>
<dbReference type="GO" id="GO:0005886">
    <property type="term" value="C:plasma membrane"/>
    <property type="evidence" value="ECO:0007669"/>
    <property type="project" value="UniProtKB-SubCell"/>
</dbReference>
<dbReference type="PANTHER" id="PTHR43744:SF12">
    <property type="entry name" value="ABC TRANSPORTER PERMEASE PROTEIN MG189-RELATED"/>
    <property type="match status" value="1"/>
</dbReference>
<dbReference type="GO" id="GO:0055085">
    <property type="term" value="P:transmembrane transport"/>
    <property type="evidence" value="ECO:0007669"/>
    <property type="project" value="InterPro"/>
</dbReference>
<dbReference type="Pfam" id="PF00528">
    <property type="entry name" value="BPD_transp_1"/>
    <property type="match status" value="1"/>
</dbReference>
<feature type="transmembrane region" description="Helical" evidence="7">
    <location>
        <begin position="15"/>
        <end position="38"/>
    </location>
</feature>
<keyword evidence="5 7" id="KW-1133">Transmembrane helix</keyword>
<dbReference type="OrthoDB" id="9771544at2"/>
<dbReference type="SUPFAM" id="SSF161098">
    <property type="entry name" value="MetI-like"/>
    <property type="match status" value="1"/>
</dbReference>
<evidence type="ECO:0000256" key="7">
    <source>
        <dbReference type="RuleBase" id="RU363032"/>
    </source>
</evidence>
<evidence type="ECO:0000313" key="9">
    <source>
        <dbReference type="EMBL" id="KTD84168.1"/>
    </source>
</evidence>
<name>A0A0W1AS89_9BACL</name>
<dbReference type="InterPro" id="IPR000515">
    <property type="entry name" value="MetI-like"/>
</dbReference>
<keyword evidence="6 7" id="KW-0472">Membrane</keyword>
<evidence type="ECO:0000256" key="1">
    <source>
        <dbReference type="ARBA" id="ARBA00004651"/>
    </source>
</evidence>
<comment type="caution">
    <text evidence="9">The sequence shown here is derived from an EMBL/GenBank/DDBJ whole genome shotgun (WGS) entry which is preliminary data.</text>
</comment>
<dbReference type="Proteomes" id="UP000054709">
    <property type="component" value="Unassembled WGS sequence"/>
</dbReference>
<comment type="subcellular location">
    <subcellularLocation>
        <location evidence="1 7">Cell membrane</location>
        <topology evidence="1 7">Multi-pass membrane protein</topology>
    </subcellularLocation>
</comment>
<sequence length="279" mass="31746">MGIGGIDNLKLRNHLLLNVFLLLSVLVVLVPFIWMLTVSLSPSSDPFRRVAFLIPTSFSLEGYLQVFQQAPLAHWFMNSVLLTSVLTAGQLMLGVLAAYAFARYRFRGRETLFFFVLCTMMIPPQAIMLPVYLVVNSFDWVNSYKGVIIPHIASAYAIFVLRQFFMAIPRELEEASRVDGCHSVQTLYHIYLRASVPTLFGVGLIQFVNNWNDYYWPFLILNDEMKMTLTVAIVQFRNDSYIEWVPTMAAATLSVLPVIGIYVLAQRYFTESSLQSGIK</sequence>
<keyword evidence="10" id="KW-1185">Reference proteome</keyword>
<evidence type="ECO:0000259" key="8">
    <source>
        <dbReference type="PROSITE" id="PS50928"/>
    </source>
</evidence>
<comment type="similarity">
    <text evidence="7">Belongs to the binding-protein-dependent transport system permease family.</text>
</comment>
<feature type="transmembrane region" description="Helical" evidence="7">
    <location>
        <begin position="147"/>
        <end position="169"/>
    </location>
</feature>